<reference evidence="1 2" key="1">
    <citation type="submission" date="2011-10" db="EMBL/GenBank/DDBJ databases">
        <title>The Genome Sequence of Prevotella histicola F0411.</title>
        <authorList>
            <consortium name="The Broad Institute Genome Sequencing Platform"/>
            <person name="Earl A."/>
            <person name="Ward D."/>
            <person name="Feldgarden M."/>
            <person name="Gevers D."/>
            <person name="Izard J."/>
            <person name="Ganesan A."/>
            <person name="Blanton J.M."/>
            <person name="Baranova O.V."/>
            <person name="Tanner A.C."/>
            <person name="Mathney J.M.J."/>
            <person name="Dewhirst F.E."/>
            <person name="Young S.K."/>
            <person name="Zeng Q."/>
            <person name="Gargeya S."/>
            <person name="Fitzgerald M."/>
            <person name="Haas B."/>
            <person name="Abouelleil A."/>
            <person name="Alvarado L."/>
            <person name="Arachchi H.M."/>
            <person name="Berlin A."/>
            <person name="Brown A."/>
            <person name="Chapman S.B."/>
            <person name="Chen Z."/>
            <person name="Dunbar C."/>
            <person name="Freedman E."/>
            <person name="Gearin G."/>
            <person name="Gellesch M."/>
            <person name="Goldberg J."/>
            <person name="Griggs A."/>
            <person name="Gujja S."/>
            <person name="Heiman D."/>
            <person name="Howarth C."/>
            <person name="Larson L."/>
            <person name="Lui A."/>
            <person name="MacDonald P.J.P."/>
            <person name="Montmayeur A."/>
            <person name="Murphy C."/>
            <person name="Neiman D."/>
            <person name="Pearson M."/>
            <person name="Priest M."/>
            <person name="Roberts A."/>
            <person name="Saif S."/>
            <person name="Shea T."/>
            <person name="Shenoy N."/>
            <person name="Sisk P."/>
            <person name="Stolte C."/>
            <person name="Sykes S."/>
            <person name="Wortman J."/>
            <person name="Nusbaum C."/>
            <person name="Birren B."/>
        </authorList>
    </citation>
    <scope>NUCLEOTIDE SEQUENCE [LARGE SCALE GENOMIC DNA]</scope>
    <source>
        <strain evidence="1 2">F0411</strain>
    </source>
</reference>
<evidence type="ECO:0000313" key="1">
    <source>
        <dbReference type="EMBL" id="EHG16103.1"/>
    </source>
</evidence>
<sequence>MTKRKAKMHNEHEFDLDNIYQDDERQIDIATDHPFEVLHR</sequence>
<organism evidence="1 2">
    <name type="scientific">Prevotella histicola F0411</name>
    <dbReference type="NCBI Taxonomy" id="857291"/>
    <lineage>
        <taxon>Bacteria</taxon>
        <taxon>Pseudomonadati</taxon>
        <taxon>Bacteroidota</taxon>
        <taxon>Bacteroidia</taxon>
        <taxon>Bacteroidales</taxon>
        <taxon>Prevotellaceae</taxon>
        <taxon>Prevotella</taxon>
    </lineage>
</organism>
<dbReference type="HOGENOM" id="CLU_214464_0_0_10"/>
<proteinExistence type="predicted"/>
<protein>
    <submittedName>
        <fullName evidence="1">Uncharacterized protein</fullName>
    </submittedName>
</protein>
<dbReference type="Proteomes" id="UP000004597">
    <property type="component" value="Unassembled WGS sequence"/>
</dbReference>
<evidence type="ECO:0000313" key="2">
    <source>
        <dbReference type="Proteomes" id="UP000004597"/>
    </source>
</evidence>
<gene>
    <name evidence="1" type="ORF">HMPREF9138_01265</name>
</gene>
<comment type="caution">
    <text evidence="1">The sequence shown here is derived from an EMBL/GenBank/DDBJ whole genome shotgun (WGS) entry which is preliminary data.</text>
</comment>
<dbReference type="GeneID" id="75431315"/>
<dbReference type="RefSeq" id="WP_008823176.1">
    <property type="nucleotide sequence ID" value="NZ_JH376763.1"/>
</dbReference>
<dbReference type="EMBL" id="AFXP01000010">
    <property type="protein sequence ID" value="EHG16103.1"/>
    <property type="molecule type" value="Genomic_DNA"/>
</dbReference>
<dbReference type="PATRIC" id="fig|857291.3.peg.1268"/>
<dbReference type="AlphaFoldDB" id="G6AGR9"/>
<keyword evidence="2" id="KW-1185">Reference proteome</keyword>
<name>G6AGR9_9BACT</name>
<accession>G6AGR9</accession>